<reference evidence="5" key="1">
    <citation type="submission" date="2016-10" db="EMBL/GenBank/DDBJ databases">
        <authorList>
            <person name="Varghese N."/>
            <person name="Submissions S."/>
        </authorList>
    </citation>
    <scope>NUCLEOTIDE SEQUENCE [LARGE SCALE GENOMIC DNA]</scope>
    <source>
        <strain evidence="5">CGMCC 1.6294</strain>
    </source>
</reference>
<feature type="compositionally biased region" description="Low complexity" evidence="2">
    <location>
        <begin position="543"/>
        <end position="554"/>
    </location>
</feature>
<feature type="compositionally biased region" description="Low complexity" evidence="2">
    <location>
        <begin position="466"/>
        <end position="503"/>
    </location>
</feature>
<feature type="repeat" description="TPR" evidence="1">
    <location>
        <begin position="406"/>
        <end position="439"/>
    </location>
</feature>
<dbReference type="Pfam" id="PF00515">
    <property type="entry name" value="TPR_1"/>
    <property type="match status" value="1"/>
</dbReference>
<dbReference type="PROSITE" id="PS50005">
    <property type="entry name" value="TPR"/>
    <property type="match status" value="1"/>
</dbReference>
<dbReference type="EMBL" id="FOYV01000001">
    <property type="protein sequence ID" value="SFR41607.1"/>
    <property type="molecule type" value="Genomic_DNA"/>
</dbReference>
<dbReference type="InterPro" id="IPR036465">
    <property type="entry name" value="vWFA_dom_sf"/>
</dbReference>
<accession>A0A1I6GHQ8</accession>
<keyword evidence="1" id="KW-0802">TPR repeat</keyword>
<dbReference type="Gene3D" id="3.40.50.410">
    <property type="entry name" value="von Willebrand factor, type A domain"/>
    <property type="match status" value="1"/>
</dbReference>
<dbReference type="InterPro" id="IPR019734">
    <property type="entry name" value="TPR_rpt"/>
</dbReference>
<dbReference type="PANTHER" id="PTHR22550:SF14">
    <property type="entry name" value="VWFA DOMAIN-CONTAINING PROTEIN"/>
    <property type="match status" value="1"/>
</dbReference>
<evidence type="ECO:0000259" key="3">
    <source>
        <dbReference type="Pfam" id="PF13519"/>
    </source>
</evidence>
<dbReference type="SUPFAM" id="SSF48452">
    <property type="entry name" value="TPR-like"/>
    <property type="match status" value="1"/>
</dbReference>
<name>A0A1I6GHQ8_9GAMM</name>
<dbReference type="STRING" id="375760.SAMN04488073_0819"/>
<feature type="domain" description="VWFA" evidence="3">
    <location>
        <begin position="97"/>
        <end position="204"/>
    </location>
</feature>
<evidence type="ECO:0000256" key="2">
    <source>
        <dbReference type="SAM" id="MobiDB-lite"/>
    </source>
</evidence>
<evidence type="ECO:0000313" key="5">
    <source>
        <dbReference type="Proteomes" id="UP000199290"/>
    </source>
</evidence>
<evidence type="ECO:0000256" key="1">
    <source>
        <dbReference type="PROSITE-ProRule" id="PRU00339"/>
    </source>
</evidence>
<feature type="region of interest" description="Disordered" evidence="2">
    <location>
        <begin position="456"/>
        <end position="583"/>
    </location>
</feature>
<dbReference type="InterPro" id="IPR011990">
    <property type="entry name" value="TPR-like_helical_dom_sf"/>
</dbReference>
<dbReference type="SUPFAM" id="SSF53300">
    <property type="entry name" value="vWA-like"/>
    <property type="match status" value="1"/>
</dbReference>
<dbReference type="Proteomes" id="UP000199290">
    <property type="component" value="Unassembled WGS sequence"/>
</dbReference>
<dbReference type="Gene3D" id="1.25.40.10">
    <property type="entry name" value="Tetratricopeptide repeat domain"/>
    <property type="match status" value="1"/>
</dbReference>
<dbReference type="OrthoDB" id="9807628at2"/>
<dbReference type="InterPro" id="IPR002035">
    <property type="entry name" value="VWF_A"/>
</dbReference>
<feature type="compositionally biased region" description="Polar residues" evidence="2">
    <location>
        <begin position="557"/>
        <end position="570"/>
    </location>
</feature>
<protein>
    <submittedName>
        <fullName evidence="4">Ca-activated chloride channel family protein</fullName>
    </submittedName>
</protein>
<dbReference type="AlphaFoldDB" id="A0A1I6GHQ8"/>
<organism evidence="4 5">
    <name type="scientific">Marinobacter gudaonensis</name>
    <dbReference type="NCBI Taxonomy" id="375760"/>
    <lineage>
        <taxon>Bacteria</taxon>
        <taxon>Pseudomonadati</taxon>
        <taxon>Pseudomonadota</taxon>
        <taxon>Gammaproteobacteria</taxon>
        <taxon>Pseudomonadales</taxon>
        <taxon>Marinobacteraceae</taxon>
        <taxon>Marinobacter</taxon>
    </lineage>
</organism>
<sequence>MLAEFHLLRPFWLLLLLAVPVVGLALRHVRLGDSGWSRFIPARLLTPVLQREGRSGRQPGASPAVPAMLAITLLTLALAGPAWREAPTPLKQPGDSLVIALDLSLSMLATDVEPDRLTRAKRKIRDILAAREGGLTGLLVYAGDAHVVTPLTDDSRTIEGMLNVLDPVIMPATGNRADLAVERATELLAQGAPGTGRILLITDSVGDRYREPIRKALAGSPFTLSTLVVGTEEGGPIPLARRGFIREDGEIVISRAEPGQLAELARNTGGQSHELTLDNADINALDLSPEAQEDWQESKDGLTVSRWQDDGYWLLWLALPLILLGWRRGALTVLALALLPALPRPAQAISWDELWQREDQLGPALIQTNPERAARLLDDPSWRGSALYRSKQYDQAAEAFAQAQGPQASYNRGNALARAGKLEQALAAYDEALTQAPDMDDARHNRKLVEDLLNQQNQGKNSSPADSQQNQSGNNSSPDNSGQSQQNRNNQNQGNQNPGNQANDSQGQRNQGEDIPGQGKQGEEGDRSPEEPQGERESRGESSGEAGTESAEGQAPAQISETPLTQSQEQWLRRVPDNPGGLLQRKFLQQYQQRQTPSDEGDTPW</sequence>
<dbReference type="PANTHER" id="PTHR22550">
    <property type="entry name" value="SPORE GERMINATION PROTEIN"/>
    <property type="match status" value="1"/>
</dbReference>
<dbReference type="Pfam" id="PF13519">
    <property type="entry name" value="VWA_2"/>
    <property type="match status" value="1"/>
</dbReference>
<feature type="compositionally biased region" description="Polar residues" evidence="2">
    <location>
        <begin position="456"/>
        <end position="465"/>
    </location>
</feature>
<evidence type="ECO:0000313" key="4">
    <source>
        <dbReference type="EMBL" id="SFR41607.1"/>
    </source>
</evidence>
<dbReference type="RefSeq" id="WP_091986314.1">
    <property type="nucleotide sequence ID" value="NZ_FOYV01000001.1"/>
</dbReference>
<feature type="compositionally biased region" description="Basic and acidic residues" evidence="2">
    <location>
        <begin position="521"/>
        <end position="542"/>
    </location>
</feature>
<gene>
    <name evidence="4" type="ORF">SAMN04488073_0819</name>
</gene>
<dbReference type="InterPro" id="IPR050768">
    <property type="entry name" value="UPF0353/GerABKA_families"/>
</dbReference>
<proteinExistence type="predicted"/>
<dbReference type="SMART" id="SM00028">
    <property type="entry name" value="TPR"/>
    <property type="match status" value="1"/>
</dbReference>
<keyword evidence="5" id="KW-1185">Reference proteome</keyword>